<proteinExistence type="predicted"/>
<reference evidence="2" key="1">
    <citation type="journal article" date="2021" name="bioRxiv">
        <title>Whole Genome Assembly and Annotation of Northern Wild Rice, Zizania palustris L., Supports a Whole Genome Duplication in the Zizania Genus.</title>
        <authorList>
            <person name="Haas M."/>
            <person name="Kono T."/>
            <person name="Macchietto M."/>
            <person name="Millas R."/>
            <person name="McGilp L."/>
            <person name="Shao M."/>
            <person name="Duquette J."/>
            <person name="Hirsch C.N."/>
            <person name="Kimball J."/>
        </authorList>
    </citation>
    <scope>NUCLEOTIDE SEQUENCE</scope>
    <source>
        <tissue evidence="2">Fresh leaf tissue</tissue>
    </source>
</reference>
<feature type="region of interest" description="Disordered" evidence="1">
    <location>
        <begin position="54"/>
        <end position="84"/>
    </location>
</feature>
<comment type="caution">
    <text evidence="2">The sequence shown here is derived from an EMBL/GenBank/DDBJ whole genome shotgun (WGS) entry which is preliminary data.</text>
</comment>
<dbReference type="AlphaFoldDB" id="A0A8J5SVP9"/>
<dbReference type="EMBL" id="JAAALK010000286">
    <property type="protein sequence ID" value="KAG8062556.1"/>
    <property type="molecule type" value="Genomic_DNA"/>
</dbReference>
<sequence>MTAFVLSLRLSETRIRCGRRVRGAHLCIKIREQVRFGGTGGVRVERGGARLSVSGGERRAARRAHGTSVSGGWAPRGSEPSDVAPRWAGVFAGKTSRVFEITMNGNYWGF</sequence>
<keyword evidence="3" id="KW-1185">Reference proteome</keyword>
<dbReference type="Proteomes" id="UP000729402">
    <property type="component" value="Unassembled WGS sequence"/>
</dbReference>
<accession>A0A8J5SVP9</accession>
<name>A0A8J5SVP9_ZIZPA</name>
<organism evidence="2 3">
    <name type="scientific">Zizania palustris</name>
    <name type="common">Northern wild rice</name>
    <dbReference type="NCBI Taxonomy" id="103762"/>
    <lineage>
        <taxon>Eukaryota</taxon>
        <taxon>Viridiplantae</taxon>
        <taxon>Streptophyta</taxon>
        <taxon>Embryophyta</taxon>
        <taxon>Tracheophyta</taxon>
        <taxon>Spermatophyta</taxon>
        <taxon>Magnoliopsida</taxon>
        <taxon>Liliopsida</taxon>
        <taxon>Poales</taxon>
        <taxon>Poaceae</taxon>
        <taxon>BOP clade</taxon>
        <taxon>Oryzoideae</taxon>
        <taxon>Oryzeae</taxon>
        <taxon>Zizaniinae</taxon>
        <taxon>Zizania</taxon>
    </lineage>
</organism>
<evidence type="ECO:0000313" key="3">
    <source>
        <dbReference type="Proteomes" id="UP000729402"/>
    </source>
</evidence>
<gene>
    <name evidence="2" type="ORF">GUJ93_ZPchr0003g17900</name>
</gene>
<evidence type="ECO:0000256" key="1">
    <source>
        <dbReference type="SAM" id="MobiDB-lite"/>
    </source>
</evidence>
<reference evidence="2" key="2">
    <citation type="submission" date="2021-02" db="EMBL/GenBank/DDBJ databases">
        <authorList>
            <person name="Kimball J.A."/>
            <person name="Haas M.W."/>
            <person name="Macchietto M."/>
            <person name="Kono T."/>
            <person name="Duquette J."/>
            <person name="Shao M."/>
        </authorList>
    </citation>
    <scope>NUCLEOTIDE SEQUENCE</scope>
    <source>
        <tissue evidence="2">Fresh leaf tissue</tissue>
    </source>
</reference>
<protein>
    <submittedName>
        <fullName evidence="2">Uncharacterized protein</fullName>
    </submittedName>
</protein>
<evidence type="ECO:0000313" key="2">
    <source>
        <dbReference type="EMBL" id="KAG8062556.1"/>
    </source>
</evidence>